<dbReference type="EMBL" id="JACJLA010000018">
    <property type="protein sequence ID" value="MBM6913383.1"/>
    <property type="molecule type" value="Genomic_DNA"/>
</dbReference>
<gene>
    <name evidence="11" type="primary">pheA</name>
    <name evidence="11" type="ORF">H6A01_08630</name>
</gene>
<dbReference type="Pfam" id="PF00800">
    <property type="entry name" value="PDT"/>
    <property type="match status" value="1"/>
</dbReference>
<keyword evidence="4" id="KW-0028">Amino-acid biosynthesis</keyword>
<accession>A0ABS2GJ00</accession>
<dbReference type="InterPro" id="IPR045865">
    <property type="entry name" value="ACT-like_dom_sf"/>
</dbReference>
<dbReference type="RefSeq" id="WP_205088309.1">
    <property type="nucleotide sequence ID" value="NZ_JACJLA010000018.1"/>
</dbReference>
<dbReference type="Pfam" id="PF01842">
    <property type="entry name" value="ACT"/>
    <property type="match status" value="1"/>
</dbReference>
<dbReference type="Proteomes" id="UP000707138">
    <property type="component" value="Unassembled WGS sequence"/>
</dbReference>
<dbReference type="CDD" id="cd04905">
    <property type="entry name" value="ACT_CM-PDT"/>
    <property type="match status" value="1"/>
</dbReference>
<evidence type="ECO:0000259" key="10">
    <source>
        <dbReference type="PROSITE" id="PS51671"/>
    </source>
</evidence>
<evidence type="ECO:0000256" key="2">
    <source>
        <dbReference type="ARBA" id="ARBA00013147"/>
    </source>
</evidence>
<dbReference type="PANTHER" id="PTHR21022">
    <property type="entry name" value="PREPHENATE DEHYDRATASE P PROTEIN"/>
    <property type="match status" value="1"/>
</dbReference>
<sequence length="283" mass="31042">MRISYLGPQGTFTEEALQRYCAIHGIEGKRQPISTIDGAIEACMLDEADVAFVPVENSLGGSVLTTMDYLTEHDDVALCGEITMPIRHYAWGIPGSELAGIRQVYSHPQALRQCKRFLTDRLAQADCHETASTSEAGRWVADKGDTAMAAIGGLALGQTYGLKRLTDEIQDNTLNVTRFIMVRHGATSLTKPEGEVHKLSLLCELDGLRPGSLYEGLAIFAKRGINLVRIESRPSKGRLGEYKFFFDLDMSTGYDNVSAAVEELRQTATAVQLFGMYQSIAVE</sequence>
<dbReference type="CDD" id="cd13633">
    <property type="entry name" value="PBP2_Sa-PDT_like"/>
    <property type="match status" value="1"/>
</dbReference>
<evidence type="ECO:0000256" key="6">
    <source>
        <dbReference type="ARBA" id="ARBA00023222"/>
    </source>
</evidence>
<dbReference type="EC" id="4.2.1.51" evidence="2"/>
<dbReference type="GO" id="GO:0004664">
    <property type="term" value="F:prephenate dehydratase activity"/>
    <property type="evidence" value="ECO:0007669"/>
    <property type="project" value="UniProtKB-EC"/>
</dbReference>
<proteinExistence type="predicted"/>
<dbReference type="InterPro" id="IPR002912">
    <property type="entry name" value="ACT_dom"/>
</dbReference>
<feature type="domain" description="ACT" evidence="10">
    <location>
        <begin position="201"/>
        <end position="278"/>
    </location>
</feature>
<evidence type="ECO:0000313" key="11">
    <source>
        <dbReference type="EMBL" id="MBM6913383.1"/>
    </source>
</evidence>
<evidence type="ECO:0000259" key="9">
    <source>
        <dbReference type="PROSITE" id="PS51171"/>
    </source>
</evidence>
<dbReference type="Gene3D" id="3.40.190.10">
    <property type="entry name" value="Periplasmic binding protein-like II"/>
    <property type="match status" value="2"/>
</dbReference>
<evidence type="ECO:0000313" key="12">
    <source>
        <dbReference type="Proteomes" id="UP000707138"/>
    </source>
</evidence>
<keyword evidence="5" id="KW-0057">Aromatic amino acid biosynthesis</keyword>
<dbReference type="SUPFAM" id="SSF55021">
    <property type="entry name" value="ACT-like"/>
    <property type="match status" value="1"/>
</dbReference>
<feature type="domain" description="Prephenate dehydratase" evidence="9">
    <location>
        <begin position="2"/>
        <end position="184"/>
    </location>
</feature>
<dbReference type="InterPro" id="IPR008242">
    <property type="entry name" value="Chor_mutase/pphenate_deHydtase"/>
</dbReference>
<evidence type="ECO:0000256" key="7">
    <source>
        <dbReference type="ARBA" id="ARBA00023239"/>
    </source>
</evidence>
<evidence type="ECO:0000256" key="3">
    <source>
        <dbReference type="ARBA" id="ARBA00021872"/>
    </source>
</evidence>
<organism evidence="11 12">
    <name type="scientific">Veillonella magna</name>
    <dbReference type="NCBI Taxonomy" id="464322"/>
    <lineage>
        <taxon>Bacteria</taxon>
        <taxon>Bacillati</taxon>
        <taxon>Bacillota</taxon>
        <taxon>Negativicutes</taxon>
        <taxon>Veillonellales</taxon>
        <taxon>Veillonellaceae</taxon>
        <taxon>Veillonella</taxon>
    </lineage>
</organism>
<dbReference type="SUPFAM" id="SSF53850">
    <property type="entry name" value="Periplasmic binding protein-like II"/>
    <property type="match status" value="1"/>
</dbReference>
<keyword evidence="7 11" id="KW-0456">Lyase</keyword>
<comment type="caution">
    <text evidence="11">The sequence shown here is derived from an EMBL/GenBank/DDBJ whole genome shotgun (WGS) entry which is preliminary data.</text>
</comment>
<reference evidence="11 12" key="1">
    <citation type="journal article" date="2021" name="Sci. Rep.">
        <title>The distribution of antibiotic resistance genes in chicken gut microbiota commensals.</title>
        <authorList>
            <person name="Juricova H."/>
            <person name="Matiasovicova J."/>
            <person name="Kubasova T."/>
            <person name="Cejkova D."/>
            <person name="Rychlik I."/>
        </authorList>
    </citation>
    <scope>NUCLEOTIDE SEQUENCE [LARGE SCALE GENOMIC DNA]</scope>
    <source>
        <strain evidence="11 12">An537</strain>
    </source>
</reference>
<name>A0ABS2GJ00_9FIRM</name>
<evidence type="ECO:0000256" key="5">
    <source>
        <dbReference type="ARBA" id="ARBA00023141"/>
    </source>
</evidence>
<evidence type="ECO:0000256" key="1">
    <source>
        <dbReference type="ARBA" id="ARBA00004741"/>
    </source>
</evidence>
<dbReference type="InterPro" id="IPR001086">
    <property type="entry name" value="Preph_deHydtase"/>
</dbReference>
<keyword evidence="12" id="KW-1185">Reference proteome</keyword>
<evidence type="ECO:0000256" key="8">
    <source>
        <dbReference type="ARBA" id="ARBA00047848"/>
    </source>
</evidence>
<dbReference type="PROSITE" id="PS51171">
    <property type="entry name" value="PREPHENATE_DEHYDR_3"/>
    <property type="match status" value="1"/>
</dbReference>
<protein>
    <recommendedName>
        <fullName evidence="3">Prephenate dehydratase</fullName>
        <ecNumber evidence="2">4.2.1.51</ecNumber>
    </recommendedName>
</protein>
<evidence type="ECO:0000256" key="4">
    <source>
        <dbReference type="ARBA" id="ARBA00022605"/>
    </source>
</evidence>
<dbReference type="PROSITE" id="PS00857">
    <property type="entry name" value="PREPHENATE_DEHYDR_1"/>
    <property type="match status" value="1"/>
</dbReference>
<dbReference type="NCBIfam" id="NF008865">
    <property type="entry name" value="PRK11898.1"/>
    <property type="match status" value="1"/>
</dbReference>
<dbReference type="InterPro" id="IPR018528">
    <property type="entry name" value="Preph_deHydtase_CS"/>
</dbReference>
<keyword evidence="6" id="KW-0584">Phenylalanine biosynthesis</keyword>
<dbReference type="Gene3D" id="3.30.70.260">
    <property type="match status" value="1"/>
</dbReference>
<dbReference type="PANTHER" id="PTHR21022:SF19">
    <property type="entry name" value="PREPHENATE DEHYDRATASE-RELATED"/>
    <property type="match status" value="1"/>
</dbReference>
<comment type="catalytic activity">
    <reaction evidence="8">
        <text>prephenate + H(+) = 3-phenylpyruvate + CO2 + H2O</text>
        <dbReference type="Rhea" id="RHEA:21648"/>
        <dbReference type="ChEBI" id="CHEBI:15377"/>
        <dbReference type="ChEBI" id="CHEBI:15378"/>
        <dbReference type="ChEBI" id="CHEBI:16526"/>
        <dbReference type="ChEBI" id="CHEBI:18005"/>
        <dbReference type="ChEBI" id="CHEBI:29934"/>
        <dbReference type="EC" id="4.2.1.51"/>
    </reaction>
</comment>
<dbReference type="PROSITE" id="PS51671">
    <property type="entry name" value="ACT"/>
    <property type="match status" value="1"/>
</dbReference>
<dbReference type="PIRSF" id="PIRSF001500">
    <property type="entry name" value="Chor_mut_pdt_Ppr"/>
    <property type="match status" value="1"/>
</dbReference>
<comment type="pathway">
    <text evidence="1">Amino-acid biosynthesis; L-phenylalanine biosynthesis; phenylpyruvate from prephenate: step 1/1.</text>
</comment>